<evidence type="ECO:0000256" key="6">
    <source>
        <dbReference type="ARBA" id="ARBA00023136"/>
    </source>
</evidence>
<evidence type="ECO:0000256" key="5">
    <source>
        <dbReference type="ARBA" id="ARBA00022989"/>
    </source>
</evidence>
<evidence type="ECO:0000313" key="10">
    <source>
        <dbReference type="EMBL" id="MCF2651388.1"/>
    </source>
</evidence>
<keyword evidence="6 8" id="KW-0472">Membrane</keyword>
<comment type="similarity">
    <text evidence="2">Belongs to the bacterial sugar transferase family.</text>
</comment>
<keyword evidence="11" id="KW-1185">Reference proteome</keyword>
<proteinExistence type="inferred from homology"/>
<comment type="subcellular location">
    <subcellularLocation>
        <location evidence="1">Membrane</location>
        <topology evidence="1">Multi-pass membrane protein</topology>
    </subcellularLocation>
</comment>
<feature type="transmembrane region" description="Helical" evidence="8">
    <location>
        <begin position="73"/>
        <end position="93"/>
    </location>
</feature>
<evidence type="ECO:0000256" key="1">
    <source>
        <dbReference type="ARBA" id="ARBA00004141"/>
    </source>
</evidence>
<dbReference type="PANTHER" id="PTHR30576:SF0">
    <property type="entry name" value="UNDECAPRENYL-PHOSPHATE N-ACETYLGALACTOSAMINYL 1-PHOSPHATE TRANSFERASE-RELATED"/>
    <property type="match status" value="1"/>
</dbReference>
<dbReference type="RefSeq" id="WP_235322350.1">
    <property type="nucleotide sequence ID" value="NZ_JAFBIT010000001.1"/>
</dbReference>
<name>A0ABS9CJT9_9FIRM</name>
<accession>A0ABS9CJT9</accession>
<dbReference type="EMBL" id="JAFBIT010000001">
    <property type="protein sequence ID" value="MCF2651388.1"/>
    <property type="molecule type" value="Genomic_DNA"/>
</dbReference>
<feature type="compositionally biased region" description="Basic and acidic residues" evidence="7">
    <location>
        <begin position="440"/>
        <end position="460"/>
    </location>
</feature>
<feature type="region of interest" description="Disordered" evidence="7">
    <location>
        <begin position="438"/>
        <end position="460"/>
    </location>
</feature>
<evidence type="ECO:0000256" key="7">
    <source>
        <dbReference type="SAM" id="MobiDB-lite"/>
    </source>
</evidence>
<organism evidence="10 11">
    <name type="scientific">Anaeromassilibacillus senegalensis</name>
    <dbReference type="NCBI Taxonomy" id="1673717"/>
    <lineage>
        <taxon>Bacteria</taxon>
        <taxon>Bacillati</taxon>
        <taxon>Bacillota</taxon>
        <taxon>Clostridia</taxon>
        <taxon>Eubacteriales</taxon>
        <taxon>Acutalibacteraceae</taxon>
        <taxon>Anaeromassilibacillus</taxon>
    </lineage>
</organism>
<feature type="transmembrane region" description="Helical" evidence="8">
    <location>
        <begin position="105"/>
        <end position="125"/>
    </location>
</feature>
<evidence type="ECO:0000256" key="8">
    <source>
        <dbReference type="SAM" id="Phobius"/>
    </source>
</evidence>
<comment type="caution">
    <text evidence="10">The sequence shown here is derived from an EMBL/GenBank/DDBJ whole genome shotgun (WGS) entry which is preliminary data.</text>
</comment>
<keyword evidence="5 8" id="KW-1133">Transmembrane helix</keyword>
<keyword evidence="3" id="KW-0808">Transferase</keyword>
<evidence type="ECO:0000256" key="3">
    <source>
        <dbReference type="ARBA" id="ARBA00022679"/>
    </source>
</evidence>
<feature type="transmembrane region" description="Helical" evidence="8">
    <location>
        <begin position="44"/>
        <end position="66"/>
    </location>
</feature>
<keyword evidence="4 8" id="KW-0812">Transmembrane</keyword>
<evidence type="ECO:0000313" key="11">
    <source>
        <dbReference type="Proteomes" id="UP001299220"/>
    </source>
</evidence>
<dbReference type="Proteomes" id="UP001299220">
    <property type="component" value="Unassembled WGS sequence"/>
</dbReference>
<sequence length="460" mass="53403">MNNKKFVLSMIMKFVIVILEIGFFAMVVFQYYGPKLFSKMDSVGYSVTLILYTIVYIALSNLFYAFKIMDFSVAETILSQFLAFGIADLLLYGEFCMIRHNYVNIIPGLLTVACQLLAAICWALISKRMTMLFSRPEKTLIITGAVLTDEFLQKLEKLKYIFNVEQIIPYSELGKDWKKKLDPFEAVIFYETEMENRSELLWYCMQDRKSLYLTPQLDEITMQGFGARHLIDTPLMKYEYRSERFWYNLVKRAADIVVSLLALIIMSPILLITALAIKIEDRGPVFFRQKRCTKNGKVFEILKFRSMIVDAEKGGKSIPCRSGDPRITRVGRIIRKIRVDEFPQIINVLKGDMSLVGPRPERIEHVEEYTREIPEFVYRLRVKGGLTGYAQIYGKYNTSPYDKLRLDLQYIEKQSLLLDFKLLLLTVKIMFVPESTEGFTEEKSAAVSENSKRAEEIEEE</sequence>
<dbReference type="NCBIfam" id="TIGR03025">
    <property type="entry name" value="EPS_sugtrans"/>
    <property type="match status" value="1"/>
</dbReference>
<protein>
    <submittedName>
        <fullName evidence="10">Exopolysaccharide biosynthesis polyprenyl glycosylphosphotransferase</fullName>
    </submittedName>
</protein>
<evidence type="ECO:0000256" key="2">
    <source>
        <dbReference type="ARBA" id="ARBA00006464"/>
    </source>
</evidence>
<feature type="domain" description="Bacterial sugar transferase" evidence="9">
    <location>
        <begin position="251"/>
        <end position="431"/>
    </location>
</feature>
<feature type="transmembrane region" description="Helical" evidence="8">
    <location>
        <begin position="253"/>
        <end position="277"/>
    </location>
</feature>
<feature type="transmembrane region" description="Helical" evidence="8">
    <location>
        <begin position="12"/>
        <end position="32"/>
    </location>
</feature>
<gene>
    <name evidence="10" type="ORF">JQM67_02035</name>
</gene>
<dbReference type="Pfam" id="PF02397">
    <property type="entry name" value="Bac_transf"/>
    <property type="match status" value="1"/>
</dbReference>
<dbReference type="PANTHER" id="PTHR30576">
    <property type="entry name" value="COLANIC BIOSYNTHESIS UDP-GLUCOSE LIPID CARRIER TRANSFERASE"/>
    <property type="match status" value="1"/>
</dbReference>
<dbReference type="InterPro" id="IPR003362">
    <property type="entry name" value="Bact_transf"/>
</dbReference>
<reference evidence="10 11" key="1">
    <citation type="submission" date="2020-12" db="EMBL/GenBank/DDBJ databases">
        <title>Whole genome sequences of gut porcine anaerobes.</title>
        <authorList>
            <person name="Kubasova T."/>
            <person name="Jahodarova E."/>
            <person name="Rychlik I."/>
        </authorList>
    </citation>
    <scope>NUCLEOTIDE SEQUENCE [LARGE SCALE GENOMIC DNA]</scope>
    <source>
        <strain evidence="10 11">An867</strain>
    </source>
</reference>
<evidence type="ECO:0000259" key="9">
    <source>
        <dbReference type="Pfam" id="PF02397"/>
    </source>
</evidence>
<evidence type="ECO:0000256" key="4">
    <source>
        <dbReference type="ARBA" id="ARBA00022692"/>
    </source>
</evidence>
<dbReference type="InterPro" id="IPR017475">
    <property type="entry name" value="EPS_sugar_tfrase"/>
</dbReference>